<dbReference type="InterPro" id="IPR013856">
    <property type="entry name" value="Peptidase_M4_domain"/>
</dbReference>
<keyword evidence="4 8" id="KW-0378">Hydrolase</keyword>
<dbReference type="InterPro" id="IPR027268">
    <property type="entry name" value="Peptidase_M4/M1_CTD_sf"/>
</dbReference>
<keyword evidence="2 8" id="KW-0645">Protease</keyword>
<evidence type="ECO:0000256" key="4">
    <source>
        <dbReference type="ARBA" id="ARBA00022801"/>
    </source>
</evidence>
<evidence type="ECO:0000259" key="9">
    <source>
        <dbReference type="Pfam" id="PF01447"/>
    </source>
</evidence>
<accession>A0A1G9GZW7</accession>
<comment type="subcellular location">
    <subcellularLocation>
        <location evidence="8">Secreted</location>
    </subcellularLocation>
</comment>
<dbReference type="EC" id="3.4.24.-" evidence="8"/>
<gene>
    <name evidence="11" type="ORF">SAMN05216186_11462</name>
</gene>
<dbReference type="GO" id="GO:0004222">
    <property type="term" value="F:metalloendopeptidase activity"/>
    <property type="evidence" value="ECO:0007669"/>
    <property type="project" value="UniProtKB-UniRule"/>
</dbReference>
<dbReference type="InterPro" id="IPR052759">
    <property type="entry name" value="Metalloprotease_M4"/>
</dbReference>
<dbReference type="PANTHER" id="PTHR43579">
    <property type="match status" value="1"/>
</dbReference>
<dbReference type="Gene3D" id="1.10.390.10">
    <property type="entry name" value="Neutral Protease Domain 2"/>
    <property type="match status" value="1"/>
</dbReference>
<protein>
    <recommendedName>
        <fullName evidence="8">Neutral metalloproteinase</fullName>
        <ecNumber evidence="8">3.4.24.-</ecNumber>
    </recommendedName>
</protein>
<evidence type="ECO:0000256" key="8">
    <source>
        <dbReference type="RuleBase" id="RU366073"/>
    </source>
</evidence>
<dbReference type="STRING" id="137658.SAMN05216186_11462"/>
<evidence type="ECO:0000313" key="12">
    <source>
        <dbReference type="Proteomes" id="UP000198706"/>
    </source>
</evidence>
<dbReference type="GO" id="GO:0005576">
    <property type="term" value="C:extracellular region"/>
    <property type="evidence" value="ECO:0007669"/>
    <property type="project" value="UniProtKB-SubCell"/>
</dbReference>
<feature type="active site" description="Proton donor" evidence="7">
    <location>
        <position position="278"/>
    </location>
</feature>
<evidence type="ECO:0000256" key="2">
    <source>
        <dbReference type="ARBA" id="ARBA00022670"/>
    </source>
</evidence>
<dbReference type="GO" id="GO:0046872">
    <property type="term" value="F:metal ion binding"/>
    <property type="evidence" value="ECO:0007669"/>
    <property type="project" value="UniProtKB-UniRule"/>
</dbReference>
<keyword evidence="8" id="KW-0964">Secreted</keyword>
<sequence length="358" mass="38586">MRDRTAQQSPFLSPAFVLPPYLLDRVARHGNARLRALASDTLALDQHMRGLRAGMPRVSSISAQARASSPGQVQRAVYSAEQGNQLPGTLVRGEGQPASGDPAVDEAYEYLGATYALFWEVYQRHSIDGAGLPLIGTVHYGQGYENAFWNGEQMVFGDGDGEIFNRFTIAVDIVGHELAHGVIEHEAGLIYQNQAGALNESLSDVFGSLVKQYRLKQNAEEADWLIGAGLFTSAVKARALRSMAEPGSAYDDPVLGKDPQPGHMKDFVDTHIDNGGVHINSGIPNRAFYLAAIALGGPAWEKAGRVWYDALRDERLGSNADFAAFARLTLDNAAKLFGANSTEQQAVKAGWDGVGVTT</sequence>
<keyword evidence="5 8" id="KW-0862">Zinc</keyword>
<dbReference type="Pfam" id="PF01447">
    <property type="entry name" value="Peptidase_M4"/>
    <property type="match status" value="1"/>
</dbReference>
<comment type="similarity">
    <text evidence="1 8">Belongs to the peptidase M4 family.</text>
</comment>
<dbReference type="GO" id="GO:0006508">
    <property type="term" value="P:proteolysis"/>
    <property type="evidence" value="ECO:0007669"/>
    <property type="project" value="UniProtKB-KW"/>
</dbReference>
<organism evidence="11 12">
    <name type="scientific">Pseudomonas indica</name>
    <dbReference type="NCBI Taxonomy" id="137658"/>
    <lineage>
        <taxon>Bacteria</taxon>
        <taxon>Pseudomonadati</taxon>
        <taxon>Pseudomonadota</taxon>
        <taxon>Gammaproteobacteria</taxon>
        <taxon>Pseudomonadales</taxon>
        <taxon>Pseudomonadaceae</taxon>
        <taxon>Pseudomonas</taxon>
    </lineage>
</organism>
<dbReference type="Gene3D" id="3.10.170.10">
    <property type="match status" value="1"/>
</dbReference>
<evidence type="ECO:0000256" key="5">
    <source>
        <dbReference type="ARBA" id="ARBA00022833"/>
    </source>
</evidence>
<evidence type="ECO:0000259" key="10">
    <source>
        <dbReference type="Pfam" id="PF02868"/>
    </source>
</evidence>
<feature type="active site" evidence="7">
    <location>
        <position position="177"/>
    </location>
</feature>
<dbReference type="RefSeq" id="WP_084338005.1">
    <property type="nucleotide sequence ID" value="NZ_FNFD01000014.1"/>
</dbReference>
<dbReference type="PRINTS" id="PR00730">
    <property type="entry name" value="THERMOLYSIN"/>
</dbReference>
<dbReference type="InterPro" id="IPR023612">
    <property type="entry name" value="Peptidase_M4"/>
</dbReference>
<dbReference type="Pfam" id="PF02868">
    <property type="entry name" value="Peptidase_M4_C"/>
    <property type="match status" value="1"/>
</dbReference>
<dbReference type="PANTHER" id="PTHR43579:SF1">
    <property type="entry name" value="NEUTRAL METALLOPROTEINASE"/>
    <property type="match status" value="1"/>
</dbReference>
<comment type="function">
    <text evidence="8">Extracellular zinc metalloprotease.</text>
</comment>
<evidence type="ECO:0000256" key="3">
    <source>
        <dbReference type="ARBA" id="ARBA00022723"/>
    </source>
</evidence>
<keyword evidence="6 8" id="KW-0482">Metalloprotease</keyword>
<evidence type="ECO:0000256" key="1">
    <source>
        <dbReference type="ARBA" id="ARBA00009388"/>
    </source>
</evidence>
<evidence type="ECO:0000313" key="11">
    <source>
        <dbReference type="EMBL" id="SDL06199.1"/>
    </source>
</evidence>
<dbReference type="EMBL" id="FNFD01000014">
    <property type="protein sequence ID" value="SDL06199.1"/>
    <property type="molecule type" value="Genomic_DNA"/>
</dbReference>
<name>A0A1G9GZW7_9PSED</name>
<evidence type="ECO:0000256" key="6">
    <source>
        <dbReference type="ARBA" id="ARBA00023049"/>
    </source>
</evidence>
<dbReference type="Proteomes" id="UP000198706">
    <property type="component" value="Unassembled WGS sequence"/>
</dbReference>
<evidence type="ECO:0000256" key="7">
    <source>
        <dbReference type="PIRSR" id="PIRSR623612-1"/>
    </source>
</evidence>
<reference evidence="11 12" key="1">
    <citation type="submission" date="2016-10" db="EMBL/GenBank/DDBJ databases">
        <authorList>
            <person name="de Groot N.N."/>
        </authorList>
    </citation>
    <scope>NUCLEOTIDE SEQUENCE [LARGE SCALE GENOMIC DNA]</scope>
    <source>
        <strain evidence="11 12">JCM 21544</strain>
    </source>
</reference>
<dbReference type="AlphaFoldDB" id="A0A1G9GZW7"/>
<feature type="domain" description="Peptidase M4" evidence="9">
    <location>
        <begin position="86"/>
        <end position="184"/>
    </location>
</feature>
<dbReference type="SUPFAM" id="SSF55486">
    <property type="entry name" value="Metalloproteases ('zincins'), catalytic domain"/>
    <property type="match status" value="1"/>
</dbReference>
<keyword evidence="12" id="KW-1185">Reference proteome</keyword>
<dbReference type="InterPro" id="IPR001570">
    <property type="entry name" value="Peptidase_M4_C_domain"/>
</dbReference>
<comment type="cofactor">
    <cofactor evidence="8">
        <name>Zn(2+)</name>
        <dbReference type="ChEBI" id="CHEBI:29105"/>
    </cofactor>
</comment>
<proteinExistence type="inferred from homology"/>
<feature type="domain" description="Peptidase M4 C-terminal" evidence="10">
    <location>
        <begin position="187"/>
        <end position="356"/>
    </location>
</feature>
<keyword evidence="3" id="KW-0479">Metal-binding</keyword>
<dbReference type="CDD" id="cd09597">
    <property type="entry name" value="M4_TLP"/>
    <property type="match status" value="1"/>
</dbReference>